<accession>A0ACD6BA05</accession>
<evidence type="ECO:0000313" key="1">
    <source>
        <dbReference type="EMBL" id="NEB35744.1"/>
    </source>
</evidence>
<sequence>MPKIILPNFRADYSEQVRDWLGISDATASSTDTTARFLWHAEDGDVLVIPDTVDPDFPGYVADTLGIDGTSVHVERTQTPLSEAVLQDPEFIDRLAAHTGTGAGWSLFPCVSTRAAAQLTRKLNVAALDGYEFAMQNGIDLLNMKSTFRRLAAGLGTPLTDGVVARGPAEVRSAIQELIAETGMVIAKQDRSGGGHGNIGISTSPESSFPGTREVLAYANDQLDTLADTLWSQLTDTQNQFITLETYHRADQRFFFEYHLDGDRARFLHSSTLKYEQLPEGSGGSAKWIGLDSPSRSEFEATLKPAEEFIELVRTIGYRGYVNIDGIVLDDGRVFFHEINARWSGGLIYHTVAERLLGHDYARNNFFSSILNVAPAGLADLLRSIERAGVRYDKDSGEGAVVLGCNSDLGPGAELLVLSKDWDRLIAMKDEIATTAGTLS</sequence>
<dbReference type="PDB" id="8YND">
    <property type="method" value="X-ray"/>
    <property type="resolution" value="2.19 A"/>
    <property type="chains" value="A/B/C/D/E/F/G/H=1-440"/>
</dbReference>
<feature type="binding site" evidence="3">
    <location>
        <position position="246"/>
    </location>
    <ligand>
        <name>ADP</name>
        <dbReference type="ChEBI" id="CHEBI:456216"/>
    </ligand>
</feature>
<organism evidence="1">
    <name type="scientific">Streptomyces sp. SID14515</name>
    <dbReference type="NCBI Taxonomy" id="2706074"/>
    <lineage>
        <taxon>Bacteria</taxon>
        <taxon>Bacillati</taxon>
        <taxon>Actinomycetota</taxon>
        <taxon>Actinomycetes</taxon>
        <taxon>Kitasatosporales</taxon>
        <taxon>Streptomycetaceae</taxon>
        <taxon>Streptomyces</taxon>
    </lineage>
</organism>
<feature type="binding site" evidence="3">
    <location>
        <position position="194"/>
    </location>
    <ligand>
        <name>ADP</name>
        <dbReference type="ChEBI" id="CHEBI:456216"/>
    </ligand>
</feature>
<feature type="binding site" evidence="3">
    <location>
        <position position="342"/>
    </location>
    <ligand>
        <name>ADP</name>
        <dbReference type="ChEBI" id="CHEBI:456216"/>
    </ligand>
</feature>
<feature type="binding site" evidence="3">
    <location>
        <position position="110"/>
    </location>
    <ligand>
        <name>AMP</name>
        <dbReference type="ChEBI" id="CHEBI:456215"/>
    </ligand>
</feature>
<keyword evidence="3" id="KW-0547">Nucleotide-binding</keyword>
<feature type="binding site" evidence="3">
    <location>
        <position position="198"/>
    </location>
    <ligand>
        <name>ADP</name>
        <dbReference type="ChEBI" id="CHEBI:456216"/>
    </ligand>
</feature>
<comment type="caution">
    <text evidence="1">The sequence shown here is derived from an EMBL/GenBank/DDBJ whole genome shotgun (WGS) entry which is preliminary data.</text>
</comment>
<feature type="binding site" evidence="3">
    <location>
        <position position="195"/>
    </location>
    <ligand>
        <name>ADP</name>
        <dbReference type="ChEBI" id="CHEBI:456216"/>
    </ligand>
</feature>
<feature type="binding site" evidence="3">
    <location>
        <position position="111"/>
    </location>
    <ligand>
        <name>AMP</name>
        <dbReference type="ChEBI" id="CHEBI:456215"/>
    </ligand>
</feature>
<reference evidence="2 3" key="2">
    <citation type="journal article" date="2025" name="ACS Catal.">
        <title>Structural Insights into the Substrate Recognition Mechanism of an ATP-Grasp Peptide-Ligase Producing Diverse Dipeptides Containing Unnatural Amino Acids.</title>
        <authorList>
            <person name="Yan Y.Q."/>
            <person name="Li S.Y."/>
            <person name="Wu X.N."/>
            <person name="Zhou T."/>
            <person name="Li J.X."/>
            <person name="Huang S.X."/>
            <person name="Zheng J.T."/>
            <person name="Xu J."/>
            <person name="Da L.T."/>
            <person name="Xu M.J."/>
        </authorList>
    </citation>
    <scope>X-RAY CRYSTALLOGRAPHY (2.19 ANGSTROMS) OF 1-440 IN COMPLEX WITH ADP AND AMP</scope>
</reference>
<keyword evidence="2 3" id="KW-0002">3D-structure</keyword>
<feature type="binding site" evidence="3">
    <location>
        <position position="188"/>
    </location>
    <ligand>
        <name>ADP</name>
        <dbReference type="ChEBI" id="CHEBI:456216"/>
    </ligand>
</feature>
<feature type="binding site" evidence="3">
    <location>
        <position position="245"/>
    </location>
    <ligand>
        <name>ADP</name>
        <dbReference type="ChEBI" id="CHEBI:456216"/>
    </ligand>
</feature>
<evidence type="ECO:0007829" key="2">
    <source>
        <dbReference type="PDB" id="8YND"/>
    </source>
</evidence>
<reference evidence="1" key="1">
    <citation type="submission" date="2020-01" db="EMBL/GenBank/DDBJ databases">
        <title>Insect and environment-associated Actinomycetes.</title>
        <authorList>
            <person name="Currrie C."/>
            <person name="Chevrette M."/>
            <person name="Carlson C."/>
            <person name="Stubbendieck R."/>
            <person name="Wendt-Pienkowski E."/>
        </authorList>
    </citation>
    <scope>NUCLEOTIDE SEQUENCE</scope>
    <source>
        <strain evidence="1">SID14515</strain>
    </source>
</reference>
<name>A0ACD6BA05_9ACTN</name>
<dbReference type="EMBL" id="JAAGMH010000014">
    <property type="protein sequence ID" value="NEB35744.1"/>
    <property type="molecule type" value="Genomic_DNA"/>
</dbReference>
<dbReference type="PDB" id="8YNQ">
    <property type="method" value="X-ray"/>
    <property type="resolution" value="2.45 A"/>
    <property type="chains" value="A/B/C/D=1-440"/>
</dbReference>
<proteinExistence type="evidence at protein level"/>
<feature type="binding site" evidence="3">
    <location>
        <position position="337"/>
    </location>
    <ligand>
        <name>ADP</name>
        <dbReference type="ChEBI" id="CHEBI:456216"/>
    </ligand>
</feature>
<accession>A0A6B2YUX8</accession>
<evidence type="ECO:0007829" key="3">
    <source>
        <dbReference type="PDB" id="8YNQ"/>
    </source>
</evidence>
<feature type="binding site" evidence="3">
    <location>
        <position position="145"/>
    </location>
    <ligand>
        <name>ADP</name>
        <dbReference type="ChEBI" id="CHEBI:456216"/>
    </ligand>
</feature>
<gene>
    <name evidence="1" type="ORF">G3I54_02070</name>
</gene>
<protein>
    <submittedName>
        <fullName evidence="1">Uncharacterized protein</fullName>
    </submittedName>
</protein>